<dbReference type="PANTHER" id="PTHR21503">
    <property type="entry name" value="F-BOX-CONTAINING HYPOTHETICAL PROTEIN C.ELEGANS"/>
    <property type="match status" value="1"/>
</dbReference>
<evidence type="ECO:0000259" key="1">
    <source>
        <dbReference type="PROSITE" id="PS50181"/>
    </source>
</evidence>
<dbReference type="eggNOG" id="ENOG502TK9S">
    <property type="taxonomic scope" value="Eukaryota"/>
</dbReference>
<evidence type="ECO:0000313" key="2">
    <source>
        <dbReference type="Proteomes" id="UP000095282"/>
    </source>
</evidence>
<organism evidence="2 3">
    <name type="scientific">Caenorhabditis tropicalis</name>
    <dbReference type="NCBI Taxonomy" id="1561998"/>
    <lineage>
        <taxon>Eukaryota</taxon>
        <taxon>Metazoa</taxon>
        <taxon>Ecdysozoa</taxon>
        <taxon>Nematoda</taxon>
        <taxon>Chromadorea</taxon>
        <taxon>Rhabditida</taxon>
        <taxon>Rhabditina</taxon>
        <taxon>Rhabditomorpha</taxon>
        <taxon>Rhabditoidea</taxon>
        <taxon>Rhabditidae</taxon>
        <taxon>Peloderinae</taxon>
        <taxon>Caenorhabditis</taxon>
    </lineage>
</organism>
<dbReference type="PROSITE" id="PS50181">
    <property type="entry name" value="FBOX"/>
    <property type="match status" value="1"/>
</dbReference>
<protein>
    <submittedName>
        <fullName evidence="3">F-box domain-containing protein</fullName>
    </submittedName>
</protein>
<reference evidence="3" key="1">
    <citation type="submission" date="2016-11" db="UniProtKB">
        <authorList>
            <consortium name="WormBaseParasite"/>
        </authorList>
    </citation>
    <scope>IDENTIFICATION</scope>
</reference>
<accession>A0A1I7UTJ1</accession>
<dbReference type="AlphaFoldDB" id="A0A1I7UTJ1"/>
<feature type="domain" description="F-box" evidence="1">
    <location>
        <begin position="64"/>
        <end position="122"/>
    </location>
</feature>
<keyword evidence="2" id="KW-1185">Reference proteome</keyword>
<sequence length="375" mass="43280">MGFQKLPLNDGQSAVYGAKRKGQIQEYTLSVGLGPLEGRLHFSSSHSAVEQSFLRPHIDFLSLRMDLLRLPLIVLEEVFKNMDFREQFLISLMSKRARYTLKLTSAKLDLSINFSDDLYIEAGTNDSPSELTDEVDHRIGGKVMRLSVFPERITLQETSPQTQLSFVGYLLDTFRKPSISVEFHHKALPTSALEFMRMMKQRKLFVNSLYYYIKSDSSEFIPKILDECTEVTDSIWIGGSFPDDFVYTPPRPFKAKEFHVDTSSNWFNLDSFMSCRRVFKLNKPSNQAPESWNTFFRNWLDSDAPLETLWCFEINVSDFPLMVDGLSNGIHKKGAIEWIEVKRRDGSESVIGRCRDDLYIMSKNEHKALFHCETI</sequence>
<dbReference type="Proteomes" id="UP000095282">
    <property type="component" value="Unplaced"/>
</dbReference>
<name>A0A1I7UTJ1_9PELO</name>
<dbReference type="Pfam" id="PF00646">
    <property type="entry name" value="F-box"/>
    <property type="match status" value="1"/>
</dbReference>
<dbReference type="InterPro" id="IPR001810">
    <property type="entry name" value="F-box_dom"/>
</dbReference>
<proteinExistence type="predicted"/>
<evidence type="ECO:0000313" key="3">
    <source>
        <dbReference type="WBParaSite" id="Csp11.Scaffold630.g19205.t1"/>
    </source>
</evidence>
<dbReference type="PANTHER" id="PTHR21503:SF52">
    <property type="entry name" value="F-BOX DOMAIN-CONTAINING PROTEIN"/>
    <property type="match status" value="1"/>
</dbReference>
<dbReference type="WBParaSite" id="Csp11.Scaffold630.g19205.t1">
    <property type="protein sequence ID" value="Csp11.Scaffold630.g19205.t1"/>
    <property type="gene ID" value="Csp11.Scaffold630.g19205"/>
</dbReference>